<dbReference type="GO" id="GO:0005524">
    <property type="term" value="F:ATP binding"/>
    <property type="evidence" value="ECO:0007669"/>
    <property type="project" value="UniProtKB-UniRule"/>
</dbReference>
<dbReference type="Gene3D" id="3.40.50.720">
    <property type="entry name" value="NAD(P)-binding Rossmann-like Domain"/>
    <property type="match status" value="1"/>
</dbReference>
<feature type="region of interest" description="Disordered" evidence="11">
    <location>
        <begin position="461"/>
        <end position="480"/>
    </location>
</feature>
<dbReference type="EC" id="6.3.2.9" evidence="9 10"/>
<dbReference type="PANTHER" id="PTHR43692">
    <property type="entry name" value="UDP-N-ACETYLMURAMOYLALANINE--D-GLUTAMATE LIGASE"/>
    <property type="match status" value="1"/>
</dbReference>
<gene>
    <name evidence="9" type="primary">murD</name>
    <name evidence="14" type="ORF">UA74_09635</name>
</gene>
<evidence type="ECO:0000313" key="14">
    <source>
        <dbReference type="EMBL" id="APU13990.1"/>
    </source>
</evidence>
<feature type="binding site" evidence="9">
    <location>
        <begin position="117"/>
        <end position="123"/>
    </location>
    <ligand>
        <name>ATP</name>
        <dbReference type="ChEBI" id="CHEBI:30616"/>
    </ligand>
</feature>
<evidence type="ECO:0000256" key="2">
    <source>
        <dbReference type="ARBA" id="ARBA00004752"/>
    </source>
</evidence>
<evidence type="ECO:0000256" key="7">
    <source>
        <dbReference type="ARBA" id="ARBA00022840"/>
    </source>
</evidence>
<dbReference type="Pfam" id="PF02875">
    <property type="entry name" value="Mur_ligase_C"/>
    <property type="match status" value="1"/>
</dbReference>
<feature type="domain" description="Mur ligase C-terminal" evidence="12">
    <location>
        <begin position="313"/>
        <end position="431"/>
    </location>
</feature>
<keyword evidence="15" id="KW-1185">Reference proteome</keyword>
<dbReference type="NCBIfam" id="TIGR01087">
    <property type="entry name" value="murD"/>
    <property type="match status" value="1"/>
</dbReference>
<dbReference type="PANTHER" id="PTHR43692:SF1">
    <property type="entry name" value="UDP-N-ACETYLMURAMOYLALANINE--D-GLUTAMATE LIGASE"/>
    <property type="match status" value="1"/>
</dbReference>
<dbReference type="GO" id="GO:0051301">
    <property type="term" value="P:cell division"/>
    <property type="evidence" value="ECO:0007669"/>
    <property type="project" value="UniProtKB-KW"/>
</dbReference>
<dbReference type="InterPro" id="IPR013221">
    <property type="entry name" value="Mur_ligase_cen"/>
</dbReference>
<dbReference type="Proteomes" id="UP000185511">
    <property type="component" value="Chromosome"/>
</dbReference>
<evidence type="ECO:0000256" key="5">
    <source>
        <dbReference type="ARBA" id="ARBA00022618"/>
    </source>
</evidence>
<dbReference type="SUPFAM" id="SSF53244">
    <property type="entry name" value="MurD-like peptide ligases, peptide-binding domain"/>
    <property type="match status" value="1"/>
</dbReference>
<dbReference type="HAMAP" id="MF_00639">
    <property type="entry name" value="MurD"/>
    <property type="match status" value="1"/>
</dbReference>
<keyword evidence="5 9" id="KW-0132">Cell division</keyword>
<feature type="domain" description="Mur ligase central" evidence="13">
    <location>
        <begin position="115"/>
        <end position="228"/>
    </location>
</feature>
<evidence type="ECO:0000256" key="4">
    <source>
        <dbReference type="ARBA" id="ARBA00022598"/>
    </source>
</evidence>
<keyword evidence="7 9" id="KW-0067">ATP-binding</keyword>
<keyword evidence="9 10" id="KW-0961">Cell wall biogenesis/degradation</keyword>
<organism evidence="14 15">
    <name type="scientific">Actinoalloteichus fjordicus</name>
    <dbReference type="NCBI Taxonomy" id="1612552"/>
    <lineage>
        <taxon>Bacteria</taxon>
        <taxon>Bacillati</taxon>
        <taxon>Actinomycetota</taxon>
        <taxon>Actinomycetes</taxon>
        <taxon>Pseudonocardiales</taxon>
        <taxon>Pseudonocardiaceae</taxon>
        <taxon>Actinoalloteichus</taxon>
    </lineage>
</organism>
<keyword evidence="4 9" id="KW-0436">Ligase</keyword>
<protein>
    <recommendedName>
        <fullName evidence="9 10">UDP-N-acetylmuramoylalanine--D-glutamate ligase</fullName>
        <ecNumber evidence="9 10">6.3.2.9</ecNumber>
    </recommendedName>
    <alternativeName>
        <fullName evidence="9">D-glutamic acid-adding enzyme</fullName>
    </alternativeName>
    <alternativeName>
        <fullName evidence="9">UDP-N-acetylmuramoyl-L-alanyl-D-glutamate synthetase</fullName>
    </alternativeName>
</protein>
<comment type="pathway">
    <text evidence="2 9 10">Cell wall biogenesis; peptidoglycan biosynthesis.</text>
</comment>
<evidence type="ECO:0000256" key="9">
    <source>
        <dbReference type="HAMAP-Rule" id="MF_00639"/>
    </source>
</evidence>
<evidence type="ECO:0000256" key="6">
    <source>
        <dbReference type="ARBA" id="ARBA00022741"/>
    </source>
</evidence>
<keyword evidence="3 9" id="KW-0963">Cytoplasm</keyword>
<keyword evidence="6 9" id="KW-0547">Nucleotide-binding</keyword>
<evidence type="ECO:0000313" key="15">
    <source>
        <dbReference type="Proteomes" id="UP000185511"/>
    </source>
</evidence>
<dbReference type="SUPFAM" id="SSF53623">
    <property type="entry name" value="MurD-like peptide ligases, catalytic domain"/>
    <property type="match status" value="1"/>
</dbReference>
<keyword evidence="8 9" id="KW-0131">Cell cycle</keyword>
<dbReference type="GO" id="GO:0004326">
    <property type="term" value="F:tetrahydrofolylpolyglutamate synthase activity"/>
    <property type="evidence" value="ECO:0007669"/>
    <property type="project" value="InterPro"/>
</dbReference>
<comment type="subcellular location">
    <subcellularLocation>
        <location evidence="1 9 10">Cytoplasm</location>
    </subcellularLocation>
</comment>
<dbReference type="Pfam" id="PF08245">
    <property type="entry name" value="Mur_ligase_M"/>
    <property type="match status" value="1"/>
</dbReference>
<dbReference type="InterPro" id="IPR036565">
    <property type="entry name" value="Mur-like_cat_sf"/>
</dbReference>
<dbReference type="AlphaFoldDB" id="A0AAC9LCQ4"/>
<evidence type="ECO:0000256" key="8">
    <source>
        <dbReference type="ARBA" id="ARBA00023306"/>
    </source>
</evidence>
<keyword evidence="9 10" id="KW-0133">Cell shape</keyword>
<dbReference type="InterPro" id="IPR036615">
    <property type="entry name" value="Mur_ligase_C_dom_sf"/>
</dbReference>
<keyword evidence="9 10" id="KW-0573">Peptidoglycan synthesis</keyword>
<dbReference type="GO" id="GO:0005737">
    <property type="term" value="C:cytoplasm"/>
    <property type="evidence" value="ECO:0007669"/>
    <property type="project" value="UniProtKB-SubCell"/>
</dbReference>
<proteinExistence type="inferred from homology"/>
<dbReference type="GO" id="GO:0071555">
    <property type="term" value="P:cell wall organization"/>
    <property type="evidence" value="ECO:0007669"/>
    <property type="project" value="UniProtKB-KW"/>
</dbReference>
<dbReference type="GO" id="GO:0008360">
    <property type="term" value="P:regulation of cell shape"/>
    <property type="evidence" value="ECO:0007669"/>
    <property type="project" value="UniProtKB-KW"/>
</dbReference>
<dbReference type="GO" id="GO:0008764">
    <property type="term" value="F:UDP-N-acetylmuramoylalanine-D-glutamate ligase activity"/>
    <property type="evidence" value="ECO:0007669"/>
    <property type="project" value="UniProtKB-UniRule"/>
</dbReference>
<dbReference type="PROSITE" id="PS01011">
    <property type="entry name" value="FOLYLPOLYGLU_SYNT_1"/>
    <property type="match status" value="1"/>
</dbReference>
<comment type="function">
    <text evidence="9 10">Cell wall formation. Catalyzes the addition of glutamate to the nucleotide precursor UDP-N-acetylmuramoyl-L-alanine (UMA).</text>
</comment>
<dbReference type="Gene3D" id="3.40.1190.10">
    <property type="entry name" value="Mur-like, catalytic domain"/>
    <property type="match status" value="1"/>
</dbReference>
<dbReference type="KEGG" id="acad:UA74_09635"/>
<dbReference type="Gene3D" id="3.90.190.20">
    <property type="entry name" value="Mur ligase, C-terminal domain"/>
    <property type="match status" value="1"/>
</dbReference>
<comment type="similarity">
    <text evidence="9">Belongs to the MurCDEF family.</text>
</comment>
<evidence type="ECO:0000256" key="3">
    <source>
        <dbReference type="ARBA" id="ARBA00022490"/>
    </source>
</evidence>
<dbReference type="GO" id="GO:0009252">
    <property type="term" value="P:peptidoglycan biosynthetic process"/>
    <property type="evidence" value="ECO:0007669"/>
    <property type="project" value="UniProtKB-UniRule"/>
</dbReference>
<evidence type="ECO:0000259" key="12">
    <source>
        <dbReference type="Pfam" id="PF02875"/>
    </source>
</evidence>
<dbReference type="InterPro" id="IPR018109">
    <property type="entry name" value="Folylpolyglutamate_synth_CS"/>
</dbReference>
<dbReference type="RefSeq" id="WP_083683987.1">
    <property type="nucleotide sequence ID" value="NZ_CP016076.1"/>
</dbReference>
<comment type="catalytic activity">
    <reaction evidence="9 10">
        <text>UDP-N-acetyl-alpha-D-muramoyl-L-alanine + D-glutamate + ATP = UDP-N-acetyl-alpha-D-muramoyl-L-alanyl-D-glutamate + ADP + phosphate + H(+)</text>
        <dbReference type="Rhea" id="RHEA:16429"/>
        <dbReference type="ChEBI" id="CHEBI:15378"/>
        <dbReference type="ChEBI" id="CHEBI:29986"/>
        <dbReference type="ChEBI" id="CHEBI:30616"/>
        <dbReference type="ChEBI" id="CHEBI:43474"/>
        <dbReference type="ChEBI" id="CHEBI:83898"/>
        <dbReference type="ChEBI" id="CHEBI:83900"/>
        <dbReference type="ChEBI" id="CHEBI:456216"/>
        <dbReference type="EC" id="6.3.2.9"/>
    </reaction>
</comment>
<dbReference type="InterPro" id="IPR004101">
    <property type="entry name" value="Mur_ligase_C"/>
</dbReference>
<dbReference type="SUPFAM" id="SSF51984">
    <property type="entry name" value="MurCD N-terminal domain"/>
    <property type="match status" value="1"/>
</dbReference>
<dbReference type="Pfam" id="PF21799">
    <property type="entry name" value="MurD-like_N"/>
    <property type="match status" value="1"/>
</dbReference>
<dbReference type="EMBL" id="CP016076">
    <property type="protein sequence ID" value="APU13990.1"/>
    <property type="molecule type" value="Genomic_DNA"/>
</dbReference>
<evidence type="ECO:0000259" key="13">
    <source>
        <dbReference type="Pfam" id="PF08245"/>
    </source>
</evidence>
<evidence type="ECO:0000256" key="1">
    <source>
        <dbReference type="ARBA" id="ARBA00004496"/>
    </source>
</evidence>
<name>A0AAC9LCQ4_9PSEU</name>
<accession>A0AAC9LCQ4</accession>
<evidence type="ECO:0000256" key="11">
    <source>
        <dbReference type="SAM" id="MobiDB-lite"/>
    </source>
</evidence>
<evidence type="ECO:0000256" key="10">
    <source>
        <dbReference type="RuleBase" id="RU003664"/>
    </source>
</evidence>
<sequence length="480" mass="47894">MDGSPFAGLSVVVAGAGVSGVSAARALLAQGAAVSVVDGSAARIESMNLPGVTGLVGVDAVPPGTDLVVTSPGWRPSAPLLVAAAEAGVEVIGEVELAWRLDQLRPGGPADWLAVTGTNGKTTTVSMVESILLAAGLDAVACGNVGLPVVDAVLAGHRVLAVELSSFQLHWSSSVRPAAGLVLNVAEDHLDWHGSAAAYAAAKARALTGAVAVAGIDDEQAALLLAAAPADRRIGVTAGEPAAGQFGVSAGVLVDRVFGQADTSVPLIDADRVRPAGPTGIVDALAAAALTRSYGVEPSAIEAGLLAFRPGAHRAVVVAEHGGVVFVDDSKATNPHAAAASLRGHARVVWLAGGLLKGASVDELVAETGDRLAAAVLFGADRALIAAALARHAPDVPVYEVAAGDDKAMLEVVDIASRVARPGEAVLLAPAAASMDMFTDYAHRGDSFTAAVLDRLASITDGDQRSGAGPDDVAERGGPV</sequence>
<dbReference type="InterPro" id="IPR005762">
    <property type="entry name" value="MurD"/>
</dbReference>
<reference evidence="15" key="1">
    <citation type="submission" date="2016-06" db="EMBL/GenBank/DDBJ databases">
        <title>Complete genome sequence of Actinoalloteichus fjordicus DSM 46855 (=ADI127-17), type strain of the new species Actinoalloteichus fjordicus.</title>
        <authorList>
            <person name="Ruckert C."/>
            <person name="Nouioui I."/>
            <person name="Willmese J."/>
            <person name="van Wezel G."/>
            <person name="Klenk H.-P."/>
            <person name="Kalinowski J."/>
            <person name="Zotchev S.B."/>
        </authorList>
    </citation>
    <scope>NUCLEOTIDE SEQUENCE [LARGE SCALE GENOMIC DNA]</scope>
    <source>
        <strain evidence="15">ADI127-7</strain>
    </source>
</reference>